<reference evidence="13 14" key="1">
    <citation type="submission" date="2018-01" db="EMBL/GenBank/DDBJ databases">
        <authorList>
            <person name="Gaut B.S."/>
            <person name="Morton B.R."/>
            <person name="Clegg M.T."/>
            <person name="Duvall M.R."/>
        </authorList>
    </citation>
    <scope>NUCLEOTIDE SEQUENCE [LARGE SCALE GENOMIC DNA]</scope>
    <source>
        <strain evidence="13">GP69</strain>
    </source>
</reference>
<evidence type="ECO:0000256" key="1">
    <source>
        <dbReference type="ARBA" id="ARBA00004651"/>
    </source>
</evidence>
<evidence type="ECO:0000259" key="11">
    <source>
        <dbReference type="PROSITE" id="PS50893"/>
    </source>
</evidence>
<keyword evidence="6 13" id="KW-0067">ATP-binding</keyword>
<evidence type="ECO:0000313" key="13">
    <source>
        <dbReference type="EMBL" id="SOY28379.1"/>
    </source>
</evidence>
<dbReference type="GO" id="GO:0016887">
    <property type="term" value="F:ATP hydrolysis activity"/>
    <property type="evidence" value="ECO:0007669"/>
    <property type="project" value="InterPro"/>
</dbReference>
<dbReference type="PROSITE" id="PS50893">
    <property type="entry name" value="ABC_TRANSPORTER_2"/>
    <property type="match status" value="1"/>
</dbReference>
<dbReference type="CDD" id="cd18547">
    <property type="entry name" value="ABC_6TM_Tm288_like"/>
    <property type="match status" value="1"/>
</dbReference>
<comment type="subcellular location">
    <subcellularLocation>
        <location evidence="1">Cell membrane</location>
        <topology evidence="1">Multi-pass membrane protein</topology>
    </subcellularLocation>
</comment>
<feature type="region of interest" description="Disordered" evidence="9">
    <location>
        <begin position="424"/>
        <end position="452"/>
    </location>
</feature>
<keyword evidence="5" id="KW-0547">Nucleotide-binding</keyword>
<name>A0A2K4ZD39_9FIRM</name>
<keyword evidence="2" id="KW-0813">Transport</keyword>
<dbReference type="InterPro" id="IPR003593">
    <property type="entry name" value="AAA+_ATPase"/>
</dbReference>
<evidence type="ECO:0000256" key="9">
    <source>
        <dbReference type="SAM" id="MobiDB-lite"/>
    </source>
</evidence>
<keyword evidence="7 10" id="KW-1133">Transmembrane helix</keyword>
<dbReference type="Pfam" id="PF00005">
    <property type="entry name" value="ABC_tran"/>
    <property type="match status" value="1"/>
</dbReference>
<dbReference type="PROSITE" id="PS00211">
    <property type="entry name" value="ABC_TRANSPORTER_1"/>
    <property type="match status" value="1"/>
</dbReference>
<evidence type="ECO:0000259" key="12">
    <source>
        <dbReference type="PROSITE" id="PS50929"/>
    </source>
</evidence>
<evidence type="ECO:0000256" key="4">
    <source>
        <dbReference type="ARBA" id="ARBA00022692"/>
    </source>
</evidence>
<feature type="transmembrane region" description="Helical" evidence="10">
    <location>
        <begin position="64"/>
        <end position="82"/>
    </location>
</feature>
<feature type="transmembrane region" description="Helical" evidence="10">
    <location>
        <begin position="303"/>
        <end position="324"/>
    </location>
</feature>
<dbReference type="InterPro" id="IPR036640">
    <property type="entry name" value="ABC1_TM_sf"/>
</dbReference>
<dbReference type="SUPFAM" id="SSF90123">
    <property type="entry name" value="ABC transporter transmembrane region"/>
    <property type="match status" value="1"/>
</dbReference>
<feature type="domain" description="ABC transporter" evidence="11">
    <location>
        <begin position="457"/>
        <end position="691"/>
    </location>
</feature>
<dbReference type="GO" id="GO:0005524">
    <property type="term" value="F:ATP binding"/>
    <property type="evidence" value="ECO:0007669"/>
    <property type="project" value="UniProtKB-KW"/>
</dbReference>
<feature type="transmembrane region" description="Helical" evidence="10">
    <location>
        <begin position="116"/>
        <end position="141"/>
    </location>
</feature>
<keyword evidence="14" id="KW-1185">Reference proteome</keyword>
<dbReference type="SMART" id="SM00382">
    <property type="entry name" value="AAA"/>
    <property type="match status" value="1"/>
</dbReference>
<evidence type="ECO:0000313" key="14">
    <source>
        <dbReference type="Proteomes" id="UP000236311"/>
    </source>
</evidence>
<evidence type="ECO:0000256" key="5">
    <source>
        <dbReference type="ARBA" id="ARBA00022741"/>
    </source>
</evidence>
<keyword evidence="4 10" id="KW-0812">Transmembrane</keyword>
<dbReference type="InterPro" id="IPR017871">
    <property type="entry name" value="ABC_transporter-like_CS"/>
</dbReference>
<dbReference type="Gene3D" id="3.40.50.300">
    <property type="entry name" value="P-loop containing nucleotide triphosphate hydrolases"/>
    <property type="match status" value="1"/>
</dbReference>
<dbReference type="InterPro" id="IPR011527">
    <property type="entry name" value="ABC1_TM_dom"/>
</dbReference>
<feature type="region of interest" description="Disordered" evidence="9">
    <location>
        <begin position="1"/>
        <end position="44"/>
    </location>
</feature>
<feature type="domain" description="ABC transmembrane type-1" evidence="12">
    <location>
        <begin position="67"/>
        <end position="359"/>
    </location>
</feature>
<dbReference type="PANTHER" id="PTHR43394">
    <property type="entry name" value="ATP-DEPENDENT PERMEASE MDL1, MITOCHONDRIAL"/>
    <property type="match status" value="1"/>
</dbReference>
<dbReference type="InterPro" id="IPR039421">
    <property type="entry name" value="Type_1_exporter"/>
</dbReference>
<accession>A0A2K4ZD39</accession>
<dbReference type="EMBL" id="OFSM01000004">
    <property type="protein sequence ID" value="SOY28379.1"/>
    <property type="molecule type" value="Genomic_DNA"/>
</dbReference>
<dbReference type="Proteomes" id="UP000236311">
    <property type="component" value="Unassembled WGS sequence"/>
</dbReference>
<dbReference type="InterPro" id="IPR003439">
    <property type="entry name" value="ABC_transporter-like_ATP-bd"/>
</dbReference>
<dbReference type="SUPFAM" id="SSF52540">
    <property type="entry name" value="P-loop containing nucleoside triphosphate hydrolases"/>
    <property type="match status" value="1"/>
</dbReference>
<evidence type="ECO:0000256" key="7">
    <source>
        <dbReference type="ARBA" id="ARBA00022989"/>
    </source>
</evidence>
<sequence length="702" mass="76059">MSEEKKRSGDSGPGETVRDEKSARNPQAVRRPHGPHGGMMPGEKAKDFKGTASKLIAYMGKYKIALITVMIFAAGSTVFTIIGPKVLAKATTELFNGMMAKFTGTGGINFQRIGRILILLLGLYGLSALLSFIQGLVMTEVSQKLCYRFRKEISEKINRMPMAYFESRTVGEVLSRITNDVDTLGQSLSQSITTLITSVATIVGILIMMLSISPLMTLIALVILPVSGGLIGVVIKHSQKYFIAQQTYLGKINGQIEEVYSGQNIIKAFNREAVSLAEFGETNKILYQSAWKSQFISGMMQPVMTFVGNLGYVAVAVSGSMLAIKGIIEVGEIQAFIQYVKNFTQPITQVAQVSNMFQSTAAAAERVFEFLEEPEEDVMAGRVSGDAVDGGNLREGAVAGNFAKECPGAEGKTGNFAEVCSGGGKETKHSAGEDSAGGMEAGNSGEKGSTGKMQGAVSFERVKFGYQPDKVIIHDFSCQVKPGQMVAIVGPTGAGKTTMVKLLMRFYDVNSGAIRVDGQDIRDFNRSELRENFGMVLQDTWLFHGTIMENIRYGRLDATDEEVIAAAKAAHVHRFIQTLPGGYQMELGEDASNVSQGQKQLLTIARAILADNPILILDEATSSVDTRTEIRIQKAMNNLMKGRTSFVIAHRLSTIRDADVILVMKDGDIVEQGNHDELLARGGFYAELYNAQFEGRAGVEPA</sequence>
<dbReference type="InterPro" id="IPR027417">
    <property type="entry name" value="P-loop_NTPase"/>
</dbReference>
<dbReference type="GO" id="GO:0015421">
    <property type="term" value="F:ABC-type oligopeptide transporter activity"/>
    <property type="evidence" value="ECO:0007669"/>
    <property type="project" value="TreeGrafter"/>
</dbReference>
<gene>
    <name evidence="13" type="ORF">AMURIS_01086</name>
</gene>
<evidence type="ECO:0000256" key="6">
    <source>
        <dbReference type="ARBA" id="ARBA00022840"/>
    </source>
</evidence>
<protein>
    <submittedName>
        <fullName evidence="13">Putative ABC transporter ATP-binding protein</fullName>
    </submittedName>
</protein>
<evidence type="ECO:0000256" key="3">
    <source>
        <dbReference type="ARBA" id="ARBA00022475"/>
    </source>
</evidence>
<dbReference type="AlphaFoldDB" id="A0A2K4ZD39"/>
<dbReference type="PROSITE" id="PS50929">
    <property type="entry name" value="ABC_TM1F"/>
    <property type="match status" value="1"/>
</dbReference>
<keyword evidence="3" id="KW-1003">Cell membrane</keyword>
<proteinExistence type="predicted"/>
<keyword evidence="8 10" id="KW-0472">Membrane</keyword>
<dbReference type="FunFam" id="3.40.50.300:FF:000287">
    <property type="entry name" value="Multidrug ABC transporter ATP-binding protein"/>
    <property type="match status" value="1"/>
</dbReference>
<feature type="transmembrane region" description="Helical" evidence="10">
    <location>
        <begin position="218"/>
        <end position="235"/>
    </location>
</feature>
<dbReference type="PANTHER" id="PTHR43394:SF1">
    <property type="entry name" value="ATP-BINDING CASSETTE SUB-FAMILY B MEMBER 10, MITOCHONDRIAL"/>
    <property type="match status" value="1"/>
</dbReference>
<dbReference type="Gene3D" id="1.20.1560.10">
    <property type="entry name" value="ABC transporter type 1, transmembrane domain"/>
    <property type="match status" value="1"/>
</dbReference>
<organism evidence="13 14">
    <name type="scientific">Acetatifactor muris</name>
    <dbReference type="NCBI Taxonomy" id="879566"/>
    <lineage>
        <taxon>Bacteria</taxon>
        <taxon>Bacillati</taxon>
        <taxon>Bacillota</taxon>
        <taxon>Clostridia</taxon>
        <taxon>Lachnospirales</taxon>
        <taxon>Lachnospiraceae</taxon>
        <taxon>Acetatifactor</taxon>
    </lineage>
</organism>
<evidence type="ECO:0000256" key="2">
    <source>
        <dbReference type="ARBA" id="ARBA00022448"/>
    </source>
</evidence>
<dbReference type="Pfam" id="PF00664">
    <property type="entry name" value="ABC_membrane"/>
    <property type="match status" value="1"/>
</dbReference>
<evidence type="ECO:0000256" key="8">
    <source>
        <dbReference type="ARBA" id="ARBA00023136"/>
    </source>
</evidence>
<feature type="transmembrane region" description="Helical" evidence="10">
    <location>
        <begin position="192"/>
        <end position="212"/>
    </location>
</feature>
<dbReference type="FunFam" id="1.20.1560.10:FF:000011">
    <property type="entry name" value="Multidrug ABC transporter ATP-binding protein"/>
    <property type="match status" value="1"/>
</dbReference>
<evidence type="ECO:0000256" key="10">
    <source>
        <dbReference type="SAM" id="Phobius"/>
    </source>
</evidence>
<dbReference type="GO" id="GO:0005886">
    <property type="term" value="C:plasma membrane"/>
    <property type="evidence" value="ECO:0007669"/>
    <property type="project" value="UniProtKB-SubCell"/>
</dbReference>